<organism evidence="2 3">
    <name type="scientific">Mammaliicoccus sciuri</name>
    <name type="common">Staphylococcus sciuri</name>
    <dbReference type="NCBI Taxonomy" id="1296"/>
    <lineage>
        <taxon>Bacteria</taxon>
        <taxon>Bacillati</taxon>
        <taxon>Bacillota</taxon>
        <taxon>Bacilli</taxon>
        <taxon>Bacillales</taxon>
        <taxon>Staphylococcaceae</taxon>
        <taxon>Mammaliicoccus</taxon>
    </lineage>
</organism>
<proteinExistence type="predicted"/>
<dbReference type="Proteomes" id="UP001204068">
    <property type="component" value="Unassembled WGS sequence"/>
</dbReference>
<comment type="caution">
    <text evidence="2">The sequence shown here is derived from an EMBL/GenBank/DDBJ whole genome shotgun (WGS) entry which is preliminary data.</text>
</comment>
<accession>A0AAW5LFI2</accession>
<keyword evidence="1" id="KW-1133">Transmembrane helix</keyword>
<keyword evidence="1" id="KW-0812">Transmembrane</keyword>
<protein>
    <submittedName>
        <fullName evidence="2">Uncharacterized protein</fullName>
    </submittedName>
</protein>
<name>A0AAW5LFI2_MAMSC</name>
<reference evidence="2" key="1">
    <citation type="submission" date="2022-07" db="EMBL/GenBank/DDBJ databases">
        <title>Bacterial species isolated from the porcine tonsil microbiota.</title>
        <authorList>
            <person name="Oliveira I.M.F."/>
        </authorList>
    </citation>
    <scope>NUCLEOTIDE SEQUENCE</scope>
    <source>
        <strain evidence="2">8QC2O2</strain>
    </source>
</reference>
<dbReference type="AlphaFoldDB" id="A0AAW5LFI2"/>
<dbReference type="EMBL" id="JANILD010000002">
    <property type="protein sequence ID" value="MCQ9303070.1"/>
    <property type="molecule type" value="Genomic_DNA"/>
</dbReference>
<feature type="transmembrane region" description="Helical" evidence="1">
    <location>
        <begin position="42"/>
        <end position="64"/>
    </location>
</feature>
<evidence type="ECO:0000313" key="3">
    <source>
        <dbReference type="Proteomes" id="UP001204068"/>
    </source>
</evidence>
<keyword evidence="1" id="KW-0472">Membrane</keyword>
<evidence type="ECO:0000313" key="2">
    <source>
        <dbReference type="EMBL" id="MCQ9303070.1"/>
    </source>
</evidence>
<gene>
    <name evidence="2" type="ORF">NQ032_05465</name>
</gene>
<sequence>MKTYTQEQVDKIMEDMHNGYRKIIKKHDDEMQEFTIKYMKGIIIKSALLGLVNGTIIGLMIGSFL</sequence>
<dbReference type="RefSeq" id="WP_257099484.1">
    <property type="nucleotide sequence ID" value="NZ_JANILD010000002.1"/>
</dbReference>
<evidence type="ECO:0000256" key="1">
    <source>
        <dbReference type="SAM" id="Phobius"/>
    </source>
</evidence>